<dbReference type="PROSITE" id="PS51846">
    <property type="entry name" value="CNNM"/>
    <property type="match status" value="1"/>
</dbReference>
<keyword evidence="4" id="KW-1003">Cell membrane</keyword>
<proteinExistence type="inferred from homology"/>
<evidence type="ECO:0000313" key="17">
    <source>
        <dbReference type="EMBL" id="KAB0402874.1"/>
    </source>
</evidence>
<reference evidence="17 18" key="1">
    <citation type="journal article" date="2019" name="PLoS ONE">
        <title>Genomic analyses reveal an absence of contemporary introgressive admixture between fin whales and blue whales, despite known hybrids.</title>
        <authorList>
            <person name="Westbury M.V."/>
            <person name="Petersen B."/>
            <person name="Lorenzen E.D."/>
        </authorList>
    </citation>
    <scope>NUCLEOTIDE SEQUENCE [LARGE SCALE GENOMIC DNA]</scope>
    <source>
        <strain evidence="17">FinWhale-01</strain>
    </source>
</reference>
<keyword evidence="18" id="KW-1185">Reference proteome</keyword>
<evidence type="ECO:0000256" key="8">
    <source>
        <dbReference type="ARBA" id="ARBA00023065"/>
    </source>
</evidence>
<keyword evidence="3" id="KW-0813">Transport</keyword>
<protein>
    <recommendedName>
        <fullName evidence="13">Metal transporter</fullName>
    </recommendedName>
</protein>
<dbReference type="GO" id="GO:0006811">
    <property type="term" value="P:monoatomic ion transport"/>
    <property type="evidence" value="ECO:0007669"/>
    <property type="project" value="UniProtKB-KW"/>
</dbReference>
<dbReference type="InterPro" id="IPR000644">
    <property type="entry name" value="CBS_dom"/>
</dbReference>
<evidence type="ECO:0000256" key="14">
    <source>
        <dbReference type="SAM" id="MobiDB-lite"/>
    </source>
</evidence>
<comment type="similarity">
    <text evidence="2 13">Belongs to the ACDP family.</text>
</comment>
<dbReference type="InterPro" id="IPR046342">
    <property type="entry name" value="CBS_dom_sf"/>
</dbReference>
<keyword evidence="6" id="KW-0677">Repeat</keyword>
<dbReference type="OrthoDB" id="5353557at2759"/>
<evidence type="ECO:0000256" key="2">
    <source>
        <dbReference type="ARBA" id="ARBA00010484"/>
    </source>
</evidence>
<evidence type="ECO:0000256" key="1">
    <source>
        <dbReference type="ARBA" id="ARBA00004651"/>
    </source>
</evidence>
<evidence type="ECO:0000256" key="9">
    <source>
        <dbReference type="ARBA" id="ARBA00023122"/>
    </source>
</evidence>
<feature type="domain" description="CNNM transmembrane" evidence="16">
    <location>
        <begin position="1"/>
        <end position="49"/>
    </location>
</feature>
<dbReference type="CDD" id="cd04590">
    <property type="entry name" value="CBS_pair_CorC_HlyC_assoc"/>
    <property type="match status" value="1"/>
</dbReference>
<evidence type="ECO:0000256" key="3">
    <source>
        <dbReference type="ARBA" id="ARBA00022448"/>
    </source>
</evidence>
<keyword evidence="7 12" id="KW-1133">Transmembrane helix</keyword>
<dbReference type="InterPro" id="IPR002550">
    <property type="entry name" value="CNNM"/>
</dbReference>
<dbReference type="GO" id="GO:0022857">
    <property type="term" value="F:transmembrane transporter activity"/>
    <property type="evidence" value="ECO:0007669"/>
    <property type="project" value="UniProtKB-UniRule"/>
</dbReference>
<dbReference type="Gene3D" id="3.10.580.10">
    <property type="entry name" value="CBS-domain"/>
    <property type="match status" value="1"/>
</dbReference>
<keyword evidence="10 12" id="KW-0472">Membrane</keyword>
<dbReference type="FunFam" id="3.10.580.10:FF:000001">
    <property type="entry name" value="Putative metal transporter CNNM3 isoform 2"/>
    <property type="match status" value="1"/>
</dbReference>
<dbReference type="SUPFAM" id="SSF54631">
    <property type="entry name" value="CBS-domain pair"/>
    <property type="match status" value="1"/>
</dbReference>
<sequence>MAAAFPVCYPLSRLLDWALRQEISTFYTREKLLETLRAADPYSDLVKEELNIIQGALELRTKVVEEVLTPLGDCFMLRSDAVLDFATVSEILRSGYTRIPVYEGDQRHNIVDILFVKDLAFVDPDDCTPLLTVTRFYNRPLHCVFNDTRLDAVLEEFKKGMGGKSHLAIVQRVNNEGEGDPFYEVMGIVTLEDIIEEIIKSEILDETDLYTDNRKKQRVPHRERKRHDFSLFKLSDSEMRVKISPQLLLATHRFMATGNCRNPASLVPGSMNGSGCAHPDSSQLPIPPASRSPLEVEPFKSLYLSEKILLRLLKHPNVIQELKCDEKNKKAPEHYLYQRNRPVDYFVLLLQGKVEVEVGKEGLRFENGAFTYYGVPAIMTTACSGIAGSMVSLVNLAPKDTSVYVDGEMVGAHAFMMTTGVLSMGDASLVPSPAKWSPPHAHKIRNDHIMDLQDPYHNREGQRPTQLLAGGGLNRSPSRCSGLNRSESPSRERSDFGGSNTQLCSSSNNLYTPDYSVHILSDVQFVKLFEESRFASAVERGSSAYRLHSTNHYTLGLRSEGNPFTRVQLNTQCTHLVTVIPVAGRVEVYGNHKELCKHPELKLKSAEKSNRGEEGRKDEADITRQQYQNALTACHMDSTPQSPDMEAFTDGDCTKAPMTRGTPQTPKDDPAVTLLSNRNSLPCSRSDGLRSPGEVVYLRMEEMAFTQEEMTDFEEQSTQQLSLSPAAVPMRAASDSECCHINLDTETSRCSSSFEETMGQKLLRTLSE</sequence>
<dbReference type="PROSITE" id="PS51371">
    <property type="entry name" value="CBS"/>
    <property type="match status" value="1"/>
</dbReference>
<evidence type="ECO:0000259" key="16">
    <source>
        <dbReference type="PROSITE" id="PS51846"/>
    </source>
</evidence>
<dbReference type="EMBL" id="SGJD01000927">
    <property type="protein sequence ID" value="KAB0402874.1"/>
    <property type="molecule type" value="Genomic_DNA"/>
</dbReference>
<dbReference type="Pfam" id="PF25562">
    <property type="entry name" value="CNBH_CNNM2_C"/>
    <property type="match status" value="1"/>
</dbReference>
<keyword evidence="9 11" id="KW-0129">CBS domain</keyword>
<evidence type="ECO:0000256" key="11">
    <source>
        <dbReference type="PROSITE-ProRule" id="PRU00703"/>
    </source>
</evidence>
<dbReference type="GO" id="GO:0010960">
    <property type="term" value="P:magnesium ion homeostasis"/>
    <property type="evidence" value="ECO:0007669"/>
    <property type="project" value="InterPro"/>
</dbReference>
<gene>
    <name evidence="17" type="ORF">E2I00_010625</name>
</gene>
<feature type="compositionally biased region" description="Polar residues" evidence="14">
    <location>
        <begin position="475"/>
        <end position="487"/>
    </location>
</feature>
<dbReference type="Pfam" id="PF00571">
    <property type="entry name" value="CBS"/>
    <property type="match status" value="1"/>
</dbReference>
<organism evidence="17 18">
    <name type="scientific">Balaenoptera physalus</name>
    <name type="common">Fin whale</name>
    <name type="synonym">Balaena physalus</name>
    <dbReference type="NCBI Taxonomy" id="9770"/>
    <lineage>
        <taxon>Eukaryota</taxon>
        <taxon>Metazoa</taxon>
        <taxon>Chordata</taxon>
        <taxon>Craniata</taxon>
        <taxon>Vertebrata</taxon>
        <taxon>Euteleostomi</taxon>
        <taxon>Mammalia</taxon>
        <taxon>Eutheria</taxon>
        <taxon>Laurasiatheria</taxon>
        <taxon>Artiodactyla</taxon>
        <taxon>Whippomorpha</taxon>
        <taxon>Cetacea</taxon>
        <taxon>Mysticeti</taxon>
        <taxon>Balaenopteridae</taxon>
        <taxon>Balaenoptera</taxon>
    </lineage>
</organism>
<feature type="domain" description="CBS" evidence="15">
    <location>
        <begin position="137"/>
        <end position="206"/>
    </location>
</feature>
<evidence type="ECO:0000256" key="6">
    <source>
        <dbReference type="ARBA" id="ARBA00022737"/>
    </source>
</evidence>
<dbReference type="InterPro" id="IPR044751">
    <property type="entry name" value="Ion_transp-like_CBS"/>
</dbReference>
<comment type="subcellular location">
    <subcellularLocation>
        <location evidence="1 13">Cell membrane</location>
        <topology evidence="1 13">Multi-pass membrane protein</topology>
    </subcellularLocation>
</comment>
<feature type="region of interest" description="Disordered" evidence="14">
    <location>
        <begin position="657"/>
        <end position="688"/>
    </location>
</feature>
<evidence type="ECO:0000256" key="5">
    <source>
        <dbReference type="ARBA" id="ARBA00022692"/>
    </source>
</evidence>
<evidence type="ECO:0000259" key="15">
    <source>
        <dbReference type="PROSITE" id="PS51371"/>
    </source>
</evidence>
<evidence type="ECO:0000256" key="13">
    <source>
        <dbReference type="RuleBase" id="RU369091"/>
    </source>
</evidence>
<dbReference type="PANTHER" id="PTHR12064">
    <property type="entry name" value="METAL TRANSPORTER CNNM"/>
    <property type="match status" value="1"/>
</dbReference>
<feature type="region of interest" description="Disordered" evidence="14">
    <location>
        <begin position="454"/>
        <end position="500"/>
    </location>
</feature>
<evidence type="ECO:0000313" key="18">
    <source>
        <dbReference type="Proteomes" id="UP000437017"/>
    </source>
</evidence>
<evidence type="ECO:0000256" key="12">
    <source>
        <dbReference type="PROSITE-ProRule" id="PRU01193"/>
    </source>
</evidence>
<evidence type="ECO:0000256" key="10">
    <source>
        <dbReference type="ARBA" id="ARBA00023136"/>
    </source>
</evidence>
<feature type="compositionally biased region" description="Polar residues" evidence="14">
    <location>
        <begin position="674"/>
        <end position="683"/>
    </location>
</feature>
<evidence type="ECO:0000256" key="7">
    <source>
        <dbReference type="ARBA" id="ARBA00022989"/>
    </source>
</evidence>
<dbReference type="AlphaFoldDB" id="A0A6A1Q6D6"/>
<dbReference type="GO" id="GO:0005886">
    <property type="term" value="C:plasma membrane"/>
    <property type="evidence" value="ECO:0007669"/>
    <property type="project" value="UniProtKB-SubCell"/>
</dbReference>
<accession>A0A6A1Q6D6</accession>
<dbReference type="Proteomes" id="UP000437017">
    <property type="component" value="Unassembled WGS sequence"/>
</dbReference>
<comment type="caution">
    <text evidence="17">The sequence shown here is derived from an EMBL/GenBank/DDBJ whole genome shotgun (WGS) entry which is preliminary data.</text>
</comment>
<dbReference type="InterPro" id="IPR045095">
    <property type="entry name" value="ACDP"/>
</dbReference>
<keyword evidence="5 12" id="KW-0812">Transmembrane</keyword>
<comment type="function">
    <text evidence="13">Metal transporter.</text>
</comment>
<keyword evidence="8" id="KW-0406">Ion transport</keyword>
<name>A0A6A1Q6D6_BALPH</name>
<feature type="region of interest" description="Disordered" evidence="14">
    <location>
        <begin position="271"/>
        <end position="290"/>
    </location>
</feature>
<evidence type="ECO:0000256" key="4">
    <source>
        <dbReference type="ARBA" id="ARBA00022475"/>
    </source>
</evidence>
<dbReference type="PANTHER" id="PTHR12064:SF28">
    <property type="entry name" value="METAL TRANSPORTER CNNM1"/>
    <property type="match status" value="1"/>
</dbReference>